<feature type="region of interest" description="Disordered" evidence="1">
    <location>
        <begin position="54"/>
        <end position="91"/>
    </location>
</feature>
<sequence>MPIMKTKKYILRDVFKSSFLISIFLVWAVCEGLVTSEQQNGFVQPLDFGPIFNSGDSGPSRIRRYTNGRQRDNLKKSSDEEDPYDYSVDYSSKPKAFDSELYSSAYKEQKDPNKDYEYPGYDSGYDHKEYERIKELSEKQAAEIKQNPGNCKEVKKDGMTCTTCKDPKTGGNFESCSYVAEPKNNKYAYSKERKFDSNDEPEEAEAPANDKPAKKSERYEQADDSSEHSNSKYSKPASESSTEDDSKEKYKSYYIHNSKPTPSEALRAAEDKQSSEEEEDSPRRSKSSYDYKKALPGFYTDNEPKKDVEHVLAEFKKKDRSSCKKVQKNGMTCYQCIDKNGQKNEECMFVSESAPKRSHLAYQELKEFTSRPATLDQGNEGAESKTVTTSAPPAQKSAAYVVDANTYGKKLKRKKASQTPVAAAINPIVSAVKPVPVAVNARKTKRSVESDVEEKAKIIDETEVAPPEEFAGSDSKGAFWAETMPRYSASLGVTLPEYMLSRSEHEISFDETVASA</sequence>
<dbReference type="AlphaFoldDB" id="A0A7E5WZM4"/>
<feature type="region of interest" description="Disordered" evidence="1">
    <location>
        <begin position="368"/>
        <end position="395"/>
    </location>
</feature>
<dbReference type="RefSeq" id="XP_026745646.1">
    <property type="nucleotide sequence ID" value="XM_026889845.1"/>
</dbReference>
<keyword evidence="2" id="KW-1185">Reference proteome</keyword>
<feature type="compositionally biased region" description="Basic and acidic residues" evidence="1">
    <location>
        <begin position="211"/>
        <end position="230"/>
    </location>
</feature>
<dbReference type="Proteomes" id="UP000322000">
    <property type="component" value="Unplaced"/>
</dbReference>
<evidence type="ECO:0000313" key="3">
    <source>
        <dbReference type="RefSeq" id="XP_026745646.1"/>
    </source>
</evidence>
<evidence type="ECO:0000256" key="1">
    <source>
        <dbReference type="SAM" id="MobiDB-lite"/>
    </source>
</evidence>
<reference evidence="3" key="1">
    <citation type="submission" date="2025-08" db="UniProtKB">
        <authorList>
            <consortium name="RefSeq"/>
        </authorList>
    </citation>
    <scope>IDENTIFICATION</scope>
</reference>
<organism evidence="2 3">
    <name type="scientific">Trichoplusia ni</name>
    <name type="common">Cabbage looper</name>
    <dbReference type="NCBI Taxonomy" id="7111"/>
    <lineage>
        <taxon>Eukaryota</taxon>
        <taxon>Metazoa</taxon>
        <taxon>Ecdysozoa</taxon>
        <taxon>Arthropoda</taxon>
        <taxon>Hexapoda</taxon>
        <taxon>Insecta</taxon>
        <taxon>Pterygota</taxon>
        <taxon>Neoptera</taxon>
        <taxon>Endopterygota</taxon>
        <taxon>Lepidoptera</taxon>
        <taxon>Glossata</taxon>
        <taxon>Ditrysia</taxon>
        <taxon>Noctuoidea</taxon>
        <taxon>Noctuidae</taxon>
        <taxon>Plusiinae</taxon>
        <taxon>Trichoplusia</taxon>
    </lineage>
</organism>
<protein>
    <submittedName>
        <fullName evidence="3">Uncharacterized protein LOC113506993 isoform X3</fullName>
    </submittedName>
</protein>
<gene>
    <name evidence="3" type="primary">LOC113506993</name>
</gene>
<feature type="compositionally biased region" description="Basic and acidic residues" evidence="1">
    <location>
        <begin position="69"/>
        <end position="78"/>
    </location>
</feature>
<feature type="region of interest" description="Disordered" evidence="1">
    <location>
        <begin position="142"/>
        <end position="303"/>
    </location>
</feature>
<name>A0A7E5WZM4_TRINI</name>
<evidence type="ECO:0000313" key="2">
    <source>
        <dbReference type="Proteomes" id="UP000322000"/>
    </source>
</evidence>
<dbReference type="GeneID" id="113506993"/>
<proteinExistence type="predicted"/>
<accession>A0A7E5WZM4</accession>
<feature type="compositionally biased region" description="Basic and acidic residues" evidence="1">
    <location>
        <begin position="267"/>
        <end position="293"/>
    </location>
</feature>